<name>A0A6B0RJN4_9CETA</name>
<organism evidence="2 3">
    <name type="scientific">Bos mutus</name>
    <name type="common">wild yak</name>
    <dbReference type="NCBI Taxonomy" id="72004"/>
    <lineage>
        <taxon>Eukaryota</taxon>
        <taxon>Metazoa</taxon>
        <taxon>Chordata</taxon>
        <taxon>Craniata</taxon>
        <taxon>Vertebrata</taxon>
        <taxon>Euteleostomi</taxon>
        <taxon>Mammalia</taxon>
        <taxon>Eutheria</taxon>
        <taxon>Laurasiatheria</taxon>
        <taxon>Artiodactyla</taxon>
        <taxon>Ruminantia</taxon>
        <taxon>Pecora</taxon>
        <taxon>Bovidae</taxon>
        <taxon>Bovinae</taxon>
        <taxon>Bos</taxon>
    </lineage>
</organism>
<dbReference type="AlphaFoldDB" id="A0A6B0RJN4"/>
<accession>A0A6B0RJN4</accession>
<dbReference type="EMBL" id="VBQZ03000062">
    <property type="protein sequence ID" value="MXQ90290.1"/>
    <property type="molecule type" value="Genomic_DNA"/>
</dbReference>
<sequence>MEPGQIPSMDSGSECFSSTRSDSVKLNRGMYWSKGPDARVNKCGSSLRNCAAWFRKPVLKGERLHWTAGTLPAVRAPESDPYIHPQVREYPGLWDVGLLAARTLSGLKP</sequence>
<protein>
    <submittedName>
        <fullName evidence="2">Uncharacterized protein</fullName>
    </submittedName>
</protein>
<evidence type="ECO:0000256" key="1">
    <source>
        <dbReference type="SAM" id="MobiDB-lite"/>
    </source>
</evidence>
<dbReference type="Proteomes" id="UP000322234">
    <property type="component" value="Unassembled WGS sequence"/>
</dbReference>
<gene>
    <name evidence="2" type="ORF">E5288_WYG001927</name>
</gene>
<comment type="caution">
    <text evidence="2">The sequence shown here is derived from an EMBL/GenBank/DDBJ whole genome shotgun (WGS) entry which is preliminary data.</text>
</comment>
<reference evidence="2" key="1">
    <citation type="submission" date="2019-10" db="EMBL/GenBank/DDBJ databases">
        <title>The sequence and de novo assembly of the wild yak genome.</title>
        <authorList>
            <person name="Liu Y."/>
        </authorList>
    </citation>
    <scope>NUCLEOTIDE SEQUENCE [LARGE SCALE GENOMIC DNA]</scope>
    <source>
        <strain evidence="2">WY2019</strain>
    </source>
</reference>
<feature type="region of interest" description="Disordered" evidence="1">
    <location>
        <begin position="1"/>
        <end position="21"/>
    </location>
</feature>
<evidence type="ECO:0000313" key="2">
    <source>
        <dbReference type="EMBL" id="MXQ90290.1"/>
    </source>
</evidence>
<evidence type="ECO:0000313" key="3">
    <source>
        <dbReference type="Proteomes" id="UP000322234"/>
    </source>
</evidence>
<keyword evidence="3" id="KW-1185">Reference proteome</keyword>
<proteinExistence type="predicted"/>
<feature type="compositionally biased region" description="Polar residues" evidence="1">
    <location>
        <begin position="8"/>
        <end position="21"/>
    </location>
</feature>